<dbReference type="Pfam" id="PF01480">
    <property type="entry name" value="PWI"/>
    <property type="match status" value="1"/>
</dbReference>
<keyword evidence="5" id="KW-1185">Reference proteome</keyword>
<dbReference type="OrthoDB" id="163257at2759"/>
<dbReference type="PANTHER" id="PTHR23148:SF0">
    <property type="entry name" value="SERINE_ARGININE REPETITIVE MATRIX PROTEIN 1"/>
    <property type="match status" value="1"/>
</dbReference>
<feature type="region of interest" description="Disordered" evidence="2">
    <location>
        <begin position="387"/>
        <end position="414"/>
    </location>
</feature>
<dbReference type="PANTHER" id="PTHR23148">
    <property type="entry name" value="SERINE/ARGININE REGULATED NUCLEAR MATRIX PROTEIN"/>
    <property type="match status" value="1"/>
</dbReference>
<evidence type="ECO:0000256" key="1">
    <source>
        <dbReference type="ARBA" id="ARBA00022664"/>
    </source>
</evidence>
<proteinExistence type="predicted"/>
<evidence type="ECO:0000256" key="2">
    <source>
        <dbReference type="SAM" id="MobiDB-lite"/>
    </source>
</evidence>
<dbReference type="AlphaFoldDB" id="A0A9N9VNZ2"/>
<dbReference type="GO" id="GO:0006397">
    <property type="term" value="P:mRNA processing"/>
    <property type="evidence" value="ECO:0007669"/>
    <property type="project" value="UniProtKB-KW"/>
</dbReference>
<feature type="domain" description="PWI" evidence="3">
    <location>
        <begin position="12"/>
        <end position="111"/>
    </location>
</feature>
<sequence>MASGVDARLLKSTKFPPEFSQKVDMQKVNVQVIKKWIANRISDILGNEDDVVIELCFNLVEGVRHPDIKALQIQLTGFLEKDTASFCKELWNLLLSAQASPQGVPKELLEAKKLELMQEKIEADRAAEETRRRRDDENRRDREIATMKDRDRRDGGRPNFSRGGRRGERAFDGGARGGRGATIREEEVTATAAETVDGDGDAVAHVPNPRGRLLVAAVPLQAEASAQTVATQEKDQGLDRGSLTEGETVLVEPDDHARPRLTVTLPHQNDAGILLREAGLLADVRGHYLARQLHLGDIQAPAVVAADGMRPRMREASDIRRAVIADAALRGTGKGSLGAAIRVESDQRRTRHATPQAYHSHLFAEKTLMFRKMHHLSIPEPILKVGDGERNRRGIGRVKPENPQTSSEISPNLSLPRNDMKAEIIRWWLSICYKRAY</sequence>
<gene>
    <name evidence="4" type="ORF">CRHIZ90672A_00012105</name>
</gene>
<dbReference type="SUPFAM" id="SSF101233">
    <property type="entry name" value="PWI domain"/>
    <property type="match status" value="1"/>
</dbReference>
<evidence type="ECO:0000313" key="5">
    <source>
        <dbReference type="Proteomes" id="UP000696573"/>
    </source>
</evidence>
<comment type="caution">
    <text evidence="4">The sequence shown here is derived from an EMBL/GenBank/DDBJ whole genome shotgun (WGS) entry which is preliminary data.</text>
</comment>
<dbReference type="EMBL" id="CABFNQ020000734">
    <property type="protein sequence ID" value="CAH0028638.1"/>
    <property type="molecule type" value="Genomic_DNA"/>
</dbReference>
<dbReference type="InterPro" id="IPR002483">
    <property type="entry name" value="PWI_dom"/>
</dbReference>
<accession>A0A9N9VNZ2</accession>
<evidence type="ECO:0000313" key="4">
    <source>
        <dbReference type="EMBL" id="CAH0028638.1"/>
    </source>
</evidence>
<feature type="region of interest" description="Disordered" evidence="2">
    <location>
        <begin position="123"/>
        <end position="179"/>
    </location>
</feature>
<dbReference type="SMART" id="SM00311">
    <property type="entry name" value="PWI"/>
    <property type="match status" value="1"/>
</dbReference>
<feature type="compositionally biased region" description="Polar residues" evidence="2">
    <location>
        <begin position="402"/>
        <end position="414"/>
    </location>
</feature>
<dbReference type="GO" id="GO:0048024">
    <property type="term" value="P:regulation of mRNA splicing, via spliceosome"/>
    <property type="evidence" value="ECO:0007669"/>
    <property type="project" value="TreeGrafter"/>
</dbReference>
<dbReference type="InterPro" id="IPR036483">
    <property type="entry name" value="PWI_dom_sf"/>
</dbReference>
<keyword evidence="1" id="KW-0507">mRNA processing</keyword>
<reference evidence="4" key="1">
    <citation type="submission" date="2021-10" db="EMBL/GenBank/DDBJ databases">
        <authorList>
            <person name="Piombo E."/>
        </authorList>
    </citation>
    <scope>NUCLEOTIDE SEQUENCE</scope>
</reference>
<dbReference type="Gene3D" id="1.20.1390.10">
    <property type="entry name" value="PWI domain"/>
    <property type="match status" value="1"/>
</dbReference>
<dbReference type="InterPro" id="IPR052225">
    <property type="entry name" value="Ser/Arg_repetitive_matrix"/>
</dbReference>
<evidence type="ECO:0000259" key="3">
    <source>
        <dbReference type="PROSITE" id="PS51025"/>
    </source>
</evidence>
<dbReference type="GO" id="GO:0003723">
    <property type="term" value="F:RNA binding"/>
    <property type="evidence" value="ECO:0007669"/>
    <property type="project" value="TreeGrafter"/>
</dbReference>
<feature type="compositionally biased region" description="Basic and acidic residues" evidence="2">
    <location>
        <begin position="123"/>
        <end position="156"/>
    </location>
</feature>
<dbReference type="GO" id="GO:0005681">
    <property type="term" value="C:spliceosomal complex"/>
    <property type="evidence" value="ECO:0007669"/>
    <property type="project" value="TreeGrafter"/>
</dbReference>
<name>A0A9N9VNZ2_9HYPO</name>
<organism evidence="4 5">
    <name type="scientific">Clonostachys rhizophaga</name>
    <dbReference type="NCBI Taxonomy" id="160324"/>
    <lineage>
        <taxon>Eukaryota</taxon>
        <taxon>Fungi</taxon>
        <taxon>Dikarya</taxon>
        <taxon>Ascomycota</taxon>
        <taxon>Pezizomycotina</taxon>
        <taxon>Sordariomycetes</taxon>
        <taxon>Hypocreomycetidae</taxon>
        <taxon>Hypocreales</taxon>
        <taxon>Bionectriaceae</taxon>
        <taxon>Clonostachys</taxon>
    </lineage>
</organism>
<dbReference type="PROSITE" id="PS51025">
    <property type="entry name" value="PWI"/>
    <property type="match status" value="1"/>
</dbReference>
<dbReference type="Proteomes" id="UP000696573">
    <property type="component" value="Unassembled WGS sequence"/>
</dbReference>
<protein>
    <recommendedName>
        <fullName evidence="3">PWI domain-containing protein</fullName>
    </recommendedName>
</protein>